<comment type="similarity">
    <text evidence="4">In the C-terminal section; belongs to the PEP-utilizing enzyme family.</text>
</comment>
<dbReference type="UniPathway" id="UPA00109">
    <property type="reaction ID" value="UER00188"/>
</dbReference>
<dbReference type="InterPro" id="IPR036637">
    <property type="entry name" value="Phosphohistidine_dom_sf"/>
</dbReference>
<dbReference type="FunFam" id="2.40.33.10:FF:000001">
    <property type="entry name" value="Pyruvate kinase"/>
    <property type="match status" value="1"/>
</dbReference>
<dbReference type="InterPro" id="IPR018209">
    <property type="entry name" value="Pyrv_Knase_AS"/>
</dbReference>
<dbReference type="Proteomes" id="UP000252254">
    <property type="component" value="Unassembled WGS sequence"/>
</dbReference>
<evidence type="ECO:0000256" key="18">
    <source>
        <dbReference type="NCBIfam" id="TIGR01064"/>
    </source>
</evidence>
<dbReference type="SUPFAM" id="SSF52935">
    <property type="entry name" value="PK C-terminal domain-like"/>
    <property type="match status" value="1"/>
</dbReference>
<keyword evidence="15" id="KW-0630">Potassium</keyword>
<keyword evidence="24" id="KW-1185">Reference proteome</keyword>
<accession>A0A366EAJ6</accession>
<dbReference type="Pfam" id="PF00391">
    <property type="entry name" value="PEP-utilizers"/>
    <property type="match status" value="1"/>
</dbReference>
<dbReference type="RefSeq" id="WP_113868296.1">
    <property type="nucleotide sequence ID" value="NZ_BAABQN010000003.1"/>
</dbReference>
<evidence type="ECO:0000256" key="2">
    <source>
        <dbReference type="ARBA" id="ARBA00001958"/>
    </source>
</evidence>
<reference evidence="23 24" key="1">
    <citation type="submission" date="2018-06" db="EMBL/GenBank/DDBJ databases">
        <title>Genomic Encyclopedia of Type Strains, Phase IV (KMG-IV): sequencing the most valuable type-strain genomes for metagenomic binning, comparative biology and taxonomic classification.</title>
        <authorList>
            <person name="Goeker M."/>
        </authorList>
    </citation>
    <scope>NUCLEOTIDE SEQUENCE [LARGE SCALE GENOMIC DNA]</scope>
    <source>
        <strain evidence="23 24">DSM 15140</strain>
    </source>
</reference>
<dbReference type="FunFam" id="3.50.30.10:FF:000004">
    <property type="entry name" value="Pyruvate kinase"/>
    <property type="match status" value="1"/>
</dbReference>
<dbReference type="NCBIfam" id="NF004978">
    <property type="entry name" value="PRK06354.1"/>
    <property type="match status" value="1"/>
</dbReference>
<evidence type="ECO:0000256" key="6">
    <source>
        <dbReference type="ARBA" id="ARBA00011881"/>
    </source>
</evidence>
<keyword evidence="10" id="KW-0479">Metal-binding</keyword>
<dbReference type="SUPFAM" id="SSF51621">
    <property type="entry name" value="Phosphoenolpyruvate/pyruvate domain"/>
    <property type="match status" value="1"/>
</dbReference>
<dbReference type="InterPro" id="IPR040442">
    <property type="entry name" value="Pyrv_kinase-like_dom_sf"/>
</dbReference>
<dbReference type="EC" id="2.7.1.40" evidence="7 18"/>
<dbReference type="SUPFAM" id="SSF50800">
    <property type="entry name" value="PK beta-barrel domain-like"/>
    <property type="match status" value="1"/>
</dbReference>
<dbReference type="GO" id="GO:0005524">
    <property type="term" value="F:ATP binding"/>
    <property type="evidence" value="ECO:0007669"/>
    <property type="project" value="UniProtKB-KW"/>
</dbReference>
<dbReference type="InterPro" id="IPR036918">
    <property type="entry name" value="Pyrv_Knase_C_sf"/>
</dbReference>
<feature type="domain" description="PEP-utilising enzyme mobile" evidence="21">
    <location>
        <begin position="507"/>
        <end position="577"/>
    </location>
</feature>
<keyword evidence="13" id="KW-0067">ATP-binding</keyword>
<evidence type="ECO:0000256" key="17">
    <source>
        <dbReference type="ARBA" id="ARBA00023317"/>
    </source>
</evidence>
<dbReference type="InterPro" id="IPR015806">
    <property type="entry name" value="Pyrv_Knase_insert_dom_sf"/>
</dbReference>
<dbReference type="OrthoDB" id="9812123at2"/>
<dbReference type="GO" id="GO:0016301">
    <property type="term" value="F:kinase activity"/>
    <property type="evidence" value="ECO:0007669"/>
    <property type="project" value="UniProtKB-KW"/>
</dbReference>
<dbReference type="AlphaFoldDB" id="A0A366EAJ6"/>
<dbReference type="PRINTS" id="PR01050">
    <property type="entry name" value="PYRUVTKNASE"/>
</dbReference>
<evidence type="ECO:0000256" key="3">
    <source>
        <dbReference type="ARBA" id="ARBA00004997"/>
    </source>
</evidence>
<evidence type="ECO:0000259" key="21">
    <source>
        <dbReference type="Pfam" id="PF00391"/>
    </source>
</evidence>
<dbReference type="NCBIfam" id="TIGR01064">
    <property type="entry name" value="pyruv_kin"/>
    <property type="match status" value="1"/>
</dbReference>
<dbReference type="InterPro" id="IPR015813">
    <property type="entry name" value="Pyrv/PenolPyrv_kinase-like_dom"/>
</dbReference>
<evidence type="ECO:0000256" key="4">
    <source>
        <dbReference type="ARBA" id="ARBA00006237"/>
    </source>
</evidence>
<dbReference type="Pfam" id="PF02887">
    <property type="entry name" value="PK_C"/>
    <property type="match status" value="1"/>
</dbReference>
<dbReference type="Gene3D" id="3.50.30.10">
    <property type="entry name" value="Phosphohistidine domain"/>
    <property type="match status" value="1"/>
</dbReference>
<name>A0A366EAJ6_9BACI</name>
<dbReference type="EMBL" id="QNRI01000004">
    <property type="protein sequence ID" value="RBO99403.1"/>
    <property type="molecule type" value="Genomic_DNA"/>
</dbReference>
<dbReference type="FunFam" id="3.20.20.60:FF:000001">
    <property type="entry name" value="Pyruvate kinase"/>
    <property type="match status" value="1"/>
</dbReference>
<evidence type="ECO:0000256" key="16">
    <source>
        <dbReference type="ARBA" id="ARBA00023152"/>
    </source>
</evidence>
<keyword evidence="14 19" id="KW-0460">Magnesium</keyword>
<proteinExistence type="inferred from homology"/>
<evidence type="ECO:0000313" key="23">
    <source>
        <dbReference type="EMBL" id="RBO99403.1"/>
    </source>
</evidence>
<keyword evidence="9 19" id="KW-0808">Transferase</keyword>
<evidence type="ECO:0000256" key="12">
    <source>
        <dbReference type="ARBA" id="ARBA00022777"/>
    </source>
</evidence>
<gene>
    <name evidence="23" type="ORF">DES48_10472</name>
</gene>
<evidence type="ECO:0000256" key="5">
    <source>
        <dbReference type="ARBA" id="ARBA00008663"/>
    </source>
</evidence>
<protein>
    <recommendedName>
        <fullName evidence="8 18">Pyruvate kinase</fullName>
        <ecNumber evidence="7 18">2.7.1.40</ecNumber>
    </recommendedName>
</protein>
<dbReference type="PROSITE" id="PS00110">
    <property type="entry name" value="PYRUVATE_KINASE"/>
    <property type="match status" value="1"/>
</dbReference>
<dbReference type="Gene3D" id="3.40.1380.20">
    <property type="entry name" value="Pyruvate kinase, C-terminal domain"/>
    <property type="match status" value="1"/>
</dbReference>
<sequence>MRRTKIVSTIGPASESVEKLVQLIEAGMNVARLNFSHGDFEEHGQRIKNIREAAEKTGKTVAILLDTKGPEIRTGVMEDGAVEIIKGNNINVSMDESVLGTTEKFAVTYPELINDVHPGSKILLDDGLIELEVEEILKDKNELKTKALNSGILKNKKGVNVPYVSVNLPGITDKDAADIKFGIEQEVDFIAASFVRRASDVLEIKELLDENNASHIQIIPKIENQEGVDNLDAILQVSDGLMVARGDLGVEIPPEDVPLVQKEMIHKCNVAGKPVITATQMLDSMQRNPRPTRAEASDVANAIFDGTDAIMLSGETAAGDYPVEAVQTMSNIATKAETSLDHASVLDNLSKSSDVTITDAISQSVNHSAMNLNVDAILTPTVSGHTARMISKYRPEAPIIALTFDERITRRLALVWGVQTIKGTLAYSTDDVLDLAIQRGLSTGYFKRGDRVIITAGVPVGESGTTNLMKIHVIGDVLADGQGVGKGSSFGKAVLAKNAEEANEKMSEGDILVTYGTDKDMMSALEKASGIITEEGGLTSHAALVALDLGIPVVVGVKKAMNIVKDGSEITIDAKKGDIYEGHASIL</sequence>
<evidence type="ECO:0000256" key="7">
    <source>
        <dbReference type="ARBA" id="ARBA00012142"/>
    </source>
</evidence>
<dbReference type="Pfam" id="PF00224">
    <property type="entry name" value="PK"/>
    <property type="match status" value="1"/>
</dbReference>
<dbReference type="InterPro" id="IPR008279">
    <property type="entry name" value="PEP-util_enz_mobile_dom"/>
</dbReference>
<dbReference type="GO" id="GO:0030955">
    <property type="term" value="F:potassium ion binding"/>
    <property type="evidence" value="ECO:0007669"/>
    <property type="project" value="UniProtKB-UniRule"/>
</dbReference>
<comment type="subunit">
    <text evidence="6">Homotetramer.</text>
</comment>
<dbReference type="NCBIfam" id="NF004491">
    <property type="entry name" value="PRK05826.1"/>
    <property type="match status" value="1"/>
</dbReference>
<evidence type="ECO:0000256" key="11">
    <source>
        <dbReference type="ARBA" id="ARBA00022741"/>
    </source>
</evidence>
<dbReference type="InterPro" id="IPR015793">
    <property type="entry name" value="Pyrv_Knase_brl"/>
</dbReference>
<comment type="catalytic activity">
    <reaction evidence="19">
        <text>pyruvate + ATP = phosphoenolpyruvate + ADP + H(+)</text>
        <dbReference type="Rhea" id="RHEA:18157"/>
        <dbReference type="ChEBI" id="CHEBI:15361"/>
        <dbReference type="ChEBI" id="CHEBI:15378"/>
        <dbReference type="ChEBI" id="CHEBI:30616"/>
        <dbReference type="ChEBI" id="CHEBI:58702"/>
        <dbReference type="ChEBI" id="CHEBI:456216"/>
        <dbReference type="EC" id="2.7.1.40"/>
    </reaction>
</comment>
<keyword evidence="11" id="KW-0547">Nucleotide-binding</keyword>
<dbReference type="InterPro" id="IPR011037">
    <property type="entry name" value="Pyrv_Knase-like_insert_dom_sf"/>
</dbReference>
<dbReference type="InterPro" id="IPR015795">
    <property type="entry name" value="Pyrv_Knase_C"/>
</dbReference>
<evidence type="ECO:0000256" key="13">
    <source>
        <dbReference type="ARBA" id="ARBA00022840"/>
    </source>
</evidence>
<keyword evidence="17 23" id="KW-0670">Pyruvate</keyword>
<dbReference type="PANTHER" id="PTHR11817">
    <property type="entry name" value="PYRUVATE KINASE"/>
    <property type="match status" value="1"/>
</dbReference>
<dbReference type="SUPFAM" id="SSF52009">
    <property type="entry name" value="Phosphohistidine domain"/>
    <property type="match status" value="1"/>
</dbReference>
<comment type="cofactor">
    <cofactor evidence="1">
        <name>Mg(2+)</name>
        <dbReference type="ChEBI" id="CHEBI:18420"/>
    </cofactor>
</comment>
<evidence type="ECO:0000256" key="19">
    <source>
        <dbReference type="RuleBase" id="RU000504"/>
    </source>
</evidence>
<feature type="domain" description="Pyruvate kinase barrel" evidence="20">
    <location>
        <begin position="1"/>
        <end position="326"/>
    </location>
</feature>
<comment type="pathway">
    <text evidence="3 19">Carbohydrate degradation; glycolysis; pyruvate from D-glyceraldehyde 3-phosphate: step 5/5.</text>
</comment>
<comment type="similarity">
    <text evidence="5 19">Belongs to the pyruvate kinase family.</text>
</comment>
<keyword evidence="16 19" id="KW-0324">Glycolysis</keyword>
<dbReference type="GO" id="GO:0000287">
    <property type="term" value="F:magnesium ion binding"/>
    <property type="evidence" value="ECO:0007669"/>
    <property type="project" value="UniProtKB-UniRule"/>
</dbReference>
<dbReference type="GO" id="GO:0004743">
    <property type="term" value="F:pyruvate kinase activity"/>
    <property type="evidence" value="ECO:0007669"/>
    <property type="project" value="UniProtKB-UniRule"/>
</dbReference>
<keyword evidence="12 19" id="KW-0418">Kinase</keyword>
<organism evidence="23 24">
    <name type="scientific">Paraliobacillus ryukyuensis</name>
    <dbReference type="NCBI Taxonomy" id="200904"/>
    <lineage>
        <taxon>Bacteria</taxon>
        <taxon>Bacillati</taxon>
        <taxon>Bacillota</taxon>
        <taxon>Bacilli</taxon>
        <taxon>Bacillales</taxon>
        <taxon>Bacillaceae</taxon>
        <taxon>Paraliobacillus</taxon>
    </lineage>
</organism>
<dbReference type="STRING" id="200904.GCA_900168775_02263"/>
<evidence type="ECO:0000256" key="8">
    <source>
        <dbReference type="ARBA" id="ARBA00018587"/>
    </source>
</evidence>
<evidence type="ECO:0000256" key="9">
    <source>
        <dbReference type="ARBA" id="ARBA00022679"/>
    </source>
</evidence>
<evidence type="ECO:0000313" key="24">
    <source>
        <dbReference type="Proteomes" id="UP000252254"/>
    </source>
</evidence>
<comment type="cofactor">
    <cofactor evidence="2">
        <name>K(+)</name>
        <dbReference type="ChEBI" id="CHEBI:29103"/>
    </cofactor>
</comment>
<evidence type="ECO:0000259" key="22">
    <source>
        <dbReference type="Pfam" id="PF02887"/>
    </source>
</evidence>
<dbReference type="InterPro" id="IPR001697">
    <property type="entry name" value="Pyr_Knase"/>
</dbReference>
<evidence type="ECO:0000256" key="15">
    <source>
        <dbReference type="ARBA" id="ARBA00022958"/>
    </source>
</evidence>
<feature type="domain" description="Pyruvate kinase C-terminal" evidence="22">
    <location>
        <begin position="359"/>
        <end position="472"/>
    </location>
</feature>
<evidence type="ECO:0000259" key="20">
    <source>
        <dbReference type="Pfam" id="PF00224"/>
    </source>
</evidence>
<dbReference type="Gene3D" id="2.40.33.10">
    <property type="entry name" value="PK beta-barrel domain-like"/>
    <property type="match status" value="1"/>
</dbReference>
<comment type="caution">
    <text evidence="23">The sequence shown here is derived from an EMBL/GenBank/DDBJ whole genome shotgun (WGS) entry which is preliminary data.</text>
</comment>
<dbReference type="Gene3D" id="3.20.20.60">
    <property type="entry name" value="Phosphoenolpyruvate-binding domains"/>
    <property type="match status" value="1"/>
</dbReference>
<dbReference type="GO" id="GO:0006950">
    <property type="term" value="P:response to stress"/>
    <property type="evidence" value="ECO:0007669"/>
    <property type="project" value="UniProtKB-ARBA"/>
</dbReference>
<evidence type="ECO:0000256" key="10">
    <source>
        <dbReference type="ARBA" id="ARBA00022723"/>
    </source>
</evidence>
<evidence type="ECO:0000256" key="1">
    <source>
        <dbReference type="ARBA" id="ARBA00001946"/>
    </source>
</evidence>
<evidence type="ECO:0000256" key="14">
    <source>
        <dbReference type="ARBA" id="ARBA00022842"/>
    </source>
</evidence>